<keyword evidence="1" id="KW-0472">Membrane</keyword>
<dbReference type="RefSeq" id="WP_032551799.1">
    <property type="nucleotide sequence ID" value="NZ_JFFR01000024.1"/>
</dbReference>
<dbReference type="STRING" id="212667.VFDL14_24355"/>
<dbReference type="AlphaFoldDB" id="A0A066UV59"/>
<feature type="transmembrane region" description="Helical" evidence="1">
    <location>
        <begin position="81"/>
        <end position="99"/>
    </location>
</feature>
<protein>
    <submittedName>
        <fullName evidence="2">Uncharacterized protein</fullName>
    </submittedName>
</protein>
<evidence type="ECO:0000313" key="3">
    <source>
        <dbReference type="Proteomes" id="UP000027219"/>
    </source>
</evidence>
<keyword evidence="1" id="KW-0812">Transmembrane</keyword>
<organism evidence="2 3">
    <name type="scientific">Vibrio fortis</name>
    <dbReference type="NCBI Taxonomy" id="212667"/>
    <lineage>
        <taxon>Bacteria</taxon>
        <taxon>Pseudomonadati</taxon>
        <taxon>Pseudomonadota</taxon>
        <taxon>Gammaproteobacteria</taxon>
        <taxon>Vibrionales</taxon>
        <taxon>Vibrionaceae</taxon>
        <taxon>Vibrio</taxon>
    </lineage>
</organism>
<comment type="caution">
    <text evidence="2">The sequence shown here is derived from an EMBL/GenBank/DDBJ whole genome shotgun (WGS) entry which is preliminary data.</text>
</comment>
<dbReference type="Proteomes" id="UP000027219">
    <property type="component" value="Unassembled WGS sequence"/>
</dbReference>
<reference evidence="2 3" key="1">
    <citation type="submission" date="2014-02" db="EMBL/GenBank/DDBJ databases">
        <title>Vibrio fortis Dalian14 Genome Sequencing.</title>
        <authorList>
            <person name="Wang Y."/>
            <person name="Song L."/>
            <person name="Liu G."/>
            <person name="Ding J."/>
        </authorList>
    </citation>
    <scope>NUCLEOTIDE SEQUENCE [LARGE SCALE GENOMIC DNA]</scope>
    <source>
        <strain evidence="2 3">Dalian14</strain>
    </source>
</reference>
<feature type="transmembrane region" description="Helical" evidence="1">
    <location>
        <begin position="44"/>
        <end position="60"/>
    </location>
</feature>
<name>A0A066UV59_9VIBR</name>
<dbReference type="EMBL" id="JFFR01000024">
    <property type="protein sequence ID" value="KDN28029.1"/>
    <property type="molecule type" value="Genomic_DNA"/>
</dbReference>
<accession>A0A066UV59</accession>
<gene>
    <name evidence="2" type="ORF">VFDL14_24355</name>
</gene>
<keyword evidence="1" id="KW-1133">Transmembrane helix</keyword>
<keyword evidence="3" id="KW-1185">Reference proteome</keyword>
<proteinExistence type="predicted"/>
<sequence>MISTIILCLYLLSFFPLLSSTRQFYETWVDDEFHHWERWGAPNPGVFYLGMVIFYFPVIFGKECENLGNKKLLAKRKDVRFFILIHVLLLLASQLQGGAR</sequence>
<evidence type="ECO:0000313" key="2">
    <source>
        <dbReference type="EMBL" id="KDN28029.1"/>
    </source>
</evidence>
<dbReference type="OrthoDB" id="7061087at2"/>
<evidence type="ECO:0000256" key="1">
    <source>
        <dbReference type="SAM" id="Phobius"/>
    </source>
</evidence>